<dbReference type="PANTHER" id="PTHR34825">
    <property type="entry name" value="CONSERVED PROTEIN, WITH A WEAK D-GALACTARATE DEHYDRATASE/ALTRONATE HYDROLASE DOMAIN"/>
    <property type="match status" value="1"/>
</dbReference>
<accession>A0A397SFZ9</accession>
<keyword evidence="3" id="KW-1185">Reference proteome</keyword>
<evidence type="ECO:0000313" key="2">
    <source>
        <dbReference type="EMBL" id="RIA83165.1"/>
    </source>
</evidence>
<dbReference type="AlphaFoldDB" id="A0A397SFZ9"/>
<dbReference type="InterPro" id="IPR018631">
    <property type="entry name" value="AAA-ATPase-like_dom"/>
</dbReference>
<reference evidence="2 3" key="1">
    <citation type="submission" date="2018-06" db="EMBL/GenBank/DDBJ databases">
        <title>Comparative genomics reveals the genomic features of Rhizophagus irregularis, R. cerebriforme, R. diaphanum and Gigaspora rosea, and their symbiotic lifestyle signature.</title>
        <authorList>
            <person name="Morin E."/>
            <person name="San Clemente H."/>
            <person name="Chen E.C.H."/>
            <person name="De La Providencia I."/>
            <person name="Hainaut M."/>
            <person name="Kuo A."/>
            <person name="Kohler A."/>
            <person name="Murat C."/>
            <person name="Tang N."/>
            <person name="Roy S."/>
            <person name="Loubradou J."/>
            <person name="Henrissat B."/>
            <person name="Grigoriev I.V."/>
            <person name="Corradi N."/>
            <person name="Roux C."/>
            <person name="Martin F.M."/>
        </authorList>
    </citation>
    <scope>NUCLEOTIDE SEQUENCE [LARGE SCALE GENOMIC DNA]</scope>
    <source>
        <strain evidence="2 3">DAOM 227022</strain>
    </source>
</reference>
<feature type="domain" description="AAA-ATPase-like" evidence="1">
    <location>
        <begin position="80"/>
        <end position="302"/>
    </location>
</feature>
<dbReference type="EMBL" id="QKYT01000594">
    <property type="protein sequence ID" value="RIA83165.1"/>
    <property type="molecule type" value="Genomic_DNA"/>
</dbReference>
<proteinExistence type="predicted"/>
<dbReference type="STRING" id="658196.A0A397SFZ9"/>
<name>A0A397SFZ9_9GLOM</name>
<evidence type="ECO:0000259" key="1">
    <source>
        <dbReference type="Pfam" id="PF09820"/>
    </source>
</evidence>
<dbReference type="Proteomes" id="UP000265703">
    <property type="component" value="Unassembled WGS sequence"/>
</dbReference>
<dbReference type="Pfam" id="PF09820">
    <property type="entry name" value="AAA-ATPase_like"/>
    <property type="match status" value="1"/>
</dbReference>
<organism evidence="2 3">
    <name type="scientific">Glomus cerebriforme</name>
    <dbReference type="NCBI Taxonomy" id="658196"/>
    <lineage>
        <taxon>Eukaryota</taxon>
        <taxon>Fungi</taxon>
        <taxon>Fungi incertae sedis</taxon>
        <taxon>Mucoromycota</taxon>
        <taxon>Glomeromycotina</taxon>
        <taxon>Glomeromycetes</taxon>
        <taxon>Glomerales</taxon>
        <taxon>Glomeraceae</taxon>
        <taxon>Glomus</taxon>
    </lineage>
</organism>
<sequence length="702" mass="81736">METVVWGDSVRFTAFWSTDSGEGIGYVPSLLQKKTDDNKANDSSLSPVIGTQVHIPAKRGLELTLNPLKRQKCGFAVDSISDFKDLKLRGLFYADKTIYIKHIETHSRLVLMFLRPNRFGKSLLLSTLKYFYDINEAQYFRLLFESLAIYQFASELKHNKYLILEWDFSRIPSSSDFKEMNKRLENHINTSIIDFCHKYAYILKKNFEDLKQSVVCWDDCITSFENLLRIFRECEYKIYVLIDNYDAITNEDFVPDGKGWHGQLLDKLSLYKAIFATLKAHRGKEVERVFIIGVSPLLINNISSSFGISYDITLEQDFKFMCGLEEKDIKEALISIFTEKEHCIDEKKHNFVKFHLDQIHIIYNEYKYQHTQESGIYCTNICLNYLQQVLDGKPVGANNELNDSIVKFVGKYPYSRSLLAKLLGNQQTSFTAIQQQFRLTDLDDVEQQNTEFLESFLIYFGWLTFADEPHYLRLPNDVVMKTIIHRIINLCSIDTNSQEFKRAVGNLIHHHDISTLCLYLQSKLKEWIKRGNLYDDRELVTKVMFHVSLSMIPNYLNETEVPINIYSDRVLIKTCYADLLVAETRPASDGVKQNRFIFEFKCKGINFLDLQISGYNRNWEVMENKANKVESMSERDVRQLKCGSGEQFDKGKTMEQILNDGREQLLVYVHNLNEQDSEYVTSAFVVLTVGSRKLLWNKVYPS</sequence>
<protein>
    <recommendedName>
        <fullName evidence="1">AAA-ATPase-like domain-containing protein</fullName>
    </recommendedName>
</protein>
<comment type="caution">
    <text evidence="2">The sequence shown here is derived from an EMBL/GenBank/DDBJ whole genome shotgun (WGS) entry which is preliminary data.</text>
</comment>
<gene>
    <name evidence="2" type="ORF">C1645_834238</name>
</gene>
<dbReference type="PANTHER" id="PTHR34825:SF1">
    <property type="entry name" value="AAA-ATPASE-LIKE DOMAIN-CONTAINING PROTEIN"/>
    <property type="match status" value="1"/>
</dbReference>
<evidence type="ECO:0000313" key="3">
    <source>
        <dbReference type="Proteomes" id="UP000265703"/>
    </source>
</evidence>
<dbReference type="OrthoDB" id="2430821at2759"/>